<keyword evidence="2" id="KW-0479">Metal-binding</keyword>
<accession>A0A4Q7N058</accession>
<keyword evidence="5" id="KW-0411">Iron-sulfur</keyword>
<evidence type="ECO:0000256" key="1">
    <source>
        <dbReference type="ARBA" id="ARBA00022485"/>
    </source>
</evidence>
<feature type="chain" id="PRO_5020934466" evidence="6">
    <location>
        <begin position="28"/>
        <end position="631"/>
    </location>
</feature>
<dbReference type="RefSeq" id="WP_130539000.1">
    <property type="nucleotide sequence ID" value="NZ_SGXA01000001.1"/>
</dbReference>
<dbReference type="SUPFAM" id="SSF51905">
    <property type="entry name" value="FAD/NAD(P)-binding domain"/>
    <property type="match status" value="1"/>
</dbReference>
<dbReference type="Pfam" id="PF12831">
    <property type="entry name" value="FAD_oxidored"/>
    <property type="match status" value="1"/>
</dbReference>
<dbReference type="GO" id="GO:0016491">
    <property type="term" value="F:oxidoreductase activity"/>
    <property type="evidence" value="ECO:0007669"/>
    <property type="project" value="UniProtKB-KW"/>
</dbReference>
<keyword evidence="8" id="KW-1185">Reference proteome</keyword>
<dbReference type="AlphaFoldDB" id="A0A4Q7N058"/>
<dbReference type="EMBL" id="SGXA01000001">
    <property type="protein sequence ID" value="RZS74542.1"/>
    <property type="molecule type" value="Genomic_DNA"/>
</dbReference>
<evidence type="ECO:0000256" key="2">
    <source>
        <dbReference type="ARBA" id="ARBA00022723"/>
    </source>
</evidence>
<dbReference type="InterPro" id="IPR039650">
    <property type="entry name" value="HdrA-like"/>
</dbReference>
<proteinExistence type="predicted"/>
<keyword evidence="6" id="KW-0732">Signal</keyword>
<dbReference type="GO" id="GO:0051539">
    <property type="term" value="F:4 iron, 4 sulfur cluster binding"/>
    <property type="evidence" value="ECO:0007669"/>
    <property type="project" value="UniProtKB-KW"/>
</dbReference>
<evidence type="ECO:0000256" key="6">
    <source>
        <dbReference type="SAM" id="SignalP"/>
    </source>
</evidence>
<keyword evidence="4" id="KW-0408">Iron</keyword>
<dbReference type="PANTHER" id="PTHR43498">
    <property type="entry name" value="FERREDOXIN:COB-COM HETERODISULFIDE REDUCTASE SUBUNIT A"/>
    <property type="match status" value="1"/>
</dbReference>
<dbReference type="InterPro" id="IPR036188">
    <property type="entry name" value="FAD/NAD-bd_sf"/>
</dbReference>
<keyword evidence="3" id="KW-0560">Oxidoreductase</keyword>
<evidence type="ECO:0000313" key="8">
    <source>
        <dbReference type="Proteomes" id="UP000293874"/>
    </source>
</evidence>
<name>A0A4Q7N058_9BACT</name>
<gene>
    <name evidence="7" type="ORF">EV199_0390</name>
</gene>
<keyword evidence="1" id="KW-0004">4Fe-4S</keyword>
<comment type="caution">
    <text evidence="7">The sequence shown here is derived from an EMBL/GenBank/DDBJ whole genome shotgun (WGS) entry which is preliminary data.</text>
</comment>
<dbReference type="Gene3D" id="3.50.50.60">
    <property type="entry name" value="FAD/NAD(P)-binding domain"/>
    <property type="match status" value="1"/>
</dbReference>
<sequence>MKKPIIAWWLSAILICILPSVPFAASAQTSASFDIVVVGGTPAGIMASISAARMGKRSLILERTSHVGGLVANGLGATDIITRGATAGLFLEFVNRVKAHYVSAYGPQSKQVKDCSQGYHFEPSVGEKVLLDMLKETTLVTVLLNRQFDALPENLLIENNTIKSITVLNRQSQQKEQFSGAVFIDATYEGDLIAAAGVPYSLGREGKKEFNEPYAGQVYKLWLAERQEEGTTNLADNAVQAYNFRLCLTTDPANRIPVPKPAAYNREEYVSLIEDVLSGRHSGIEWADMPQKLRDSNIALRAQGKAPVGKWMPEGIQRLVNKVVLPNGKTDANNQHRALLSTDLPEENWPWPTAGWEWRDQFANRLKDYILGLLYFGQHDEALPEWFRNDCLQWGLSADEFKDNGNFPRQAYVREGRRMKGLYLFKAADALPLINGGRPPLHTSSITGSHYDIDSHATRKREKGKNVLDGFLSYPTMPYTVPFEVMVPPVISNLLAPVPASATHLGFATLRMEPCWMALGQAAGIAASTVILSGKPVQKVPVTTIQDELIRQGAVLIYYKDINPAHPSFKAVQKIGLKGWLPDWTVRPDEKVKRTELDEWQKLSGLKFPKHIQANQSTRSEAIQWLFSKAQ</sequence>
<feature type="signal peptide" evidence="6">
    <location>
        <begin position="1"/>
        <end position="27"/>
    </location>
</feature>
<evidence type="ECO:0000256" key="4">
    <source>
        <dbReference type="ARBA" id="ARBA00023004"/>
    </source>
</evidence>
<dbReference type="GO" id="GO:0046872">
    <property type="term" value="F:metal ion binding"/>
    <property type="evidence" value="ECO:0007669"/>
    <property type="project" value="UniProtKB-KW"/>
</dbReference>
<protein>
    <submittedName>
        <fullName evidence="7">FAD dependent oxidoreductase</fullName>
    </submittedName>
</protein>
<evidence type="ECO:0000256" key="5">
    <source>
        <dbReference type="ARBA" id="ARBA00023014"/>
    </source>
</evidence>
<evidence type="ECO:0000256" key="3">
    <source>
        <dbReference type="ARBA" id="ARBA00023002"/>
    </source>
</evidence>
<reference evidence="7 8" key="1">
    <citation type="submission" date="2019-02" db="EMBL/GenBank/DDBJ databases">
        <title>Genomic Encyclopedia of Type Strains, Phase IV (KMG-IV): sequencing the most valuable type-strain genomes for metagenomic binning, comparative biology and taxonomic classification.</title>
        <authorList>
            <person name="Goeker M."/>
        </authorList>
    </citation>
    <scope>NUCLEOTIDE SEQUENCE [LARGE SCALE GENOMIC DNA]</scope>
    <source>
        <strain evidence="7 8">DSM 18116</strain>
    </source>
</reference>
<dbReference type="Proteomes" id="UP000293874">
    <property type="component" value="Unassembled WGS sequence"/>
</dbReference>
<evidence type="ECO:0000313" key="7">
    <source>
        <dbReference type="EMBL" id="RZS74542.1"/>
    </source>
</evidence>
<dbReference type="PANTHER" id="PTHR43498:SF1">
    <property type="entry name" value="COB--COM HETERODISULFIDE REDUCTASE IRON-SULFUR SUBUNIT A"/>
    <property type="match status" value="1"/>
</dbReference>
<organism evidence="7 8">
    <name type="scientific">Pseudobacter ginsenosidimutans</name>
    <dbReference type="NCBI Taxonomy" id="661488"/>
    <lineage>
        <taxon>Bacteria</taxon>
        <taxon>Pseudomonadati</taxon>
        <taxon>Bacteroidota</taxon>
        <taxon>Chitinophagia</taxon>
        <taxon>Chitinophagales</taxon>
        <taxon>Chitinophagaceae</taxon>
        <taxon>Pseudobacter</taxon>
    </lineage>
</organism>